<dbReference type="EMBL" id="DACSEO010000070">
    <property type="protein sequence ID" value="HAT1683682.1"/>
    <property type="molecule type" value="Genomic_DNA"/>
</dbReference>
<protein>
    <submittedName>
        <fullName evidence="1">Uncharacterized protein</fullName>
    </submittedName>
</protein>
<dbReference type="AlphaFoldDB" id="A0AAN5LC68"/>
<reference evidence="1" key="1">
    <citation type="journal article" date="2018" name="Genome Biol.">
        <title>SKESA: strategic k-mer extension for scrupulous assemblies.</title>
        <authorList>
            <person name="Souvorov A."/>
            <person name="Agarwala R."/>
            <person name="Lipman D.J."/>
        </authorList>
    </citation>
    <scope>NUCLEOTIDE SEQUENCE</scope>
    <source>
        <strain evidence="1">R404</strain>
    </source>
</reference>
<name>A0AAN5LC68_KLEOX</name>
<evidence type="ECO:0000313" key="2">
    <source>
        <dbReference type="Proteomes" id="UP000856143"/>
    </source>
</evidence>
<comment type="caution">
    <text evidence="1">The sequence shown here is derived from an EMBL/GenBank/DDBJ whole genome shotgun (WGS) entry which is preliminary data.</text>
</comment>
<accession>A0AAN5LC68</accession>
<evidence type="ECO:0000313" key="1">
    <source>
        <dbReference type="EMBL" id="HAT1683682.1"/>
    </source>
</evidence>
<sequence length="61" mass="7037">MPSFIYTHEDNTMIEVDESDLATIRDFIGQCWTDFVAFNEDRSDDGITEAERLYRAIGGEE</sequence>
<gene>
    <name evidence="1" type="ORF">I8Y21_004438</name>
</gene>
<organism evidence="1 2">
    <name type="scientific">Klebsiella oxytoca</name>
    <dbReference type="NCBI Taxonomy" id="571"/>
    <lineage>
        <taxon>Bacteria</taxon>
        <taxon>Pseudomonadati</taxon>
        <taxon>Pseudomonadota</taxon>
        <taxon>Gammaproteobacteria</taxon>
        <taxon>Enterobacterales</taxon>
        <taxon>Enterobacteriaceae</taxon>
        <taxon>Klebsiella/Raoultella group</taxon>
        <taxon>Klebsiella</taxon>
    </lineage>
</organism>
<proteinExistence type="predicted"/>
<dbReference type="Proteomes" id="UP000856143">
    <property type="component" value="Unassembled WGS sequence"/>
</dbReference>
<reference evidence="1" key="2">
    <citation type="submission" date="2020-11" db="EMBL/GenBank/DDBJ databases">
        <authorList>
            <consortium name="NCBI Pathogen Detection Project"/>
        </authorList>
    </citation>
    <scope>NUCLEOTIDE SEQUENCE</scope>
    <source>
        <strain evidence="1">R404</strain>
    </source>
</reference>